<name>A0ABW3ZJG9_9RHOB</name>
<dbReference type="RefSeq" id="WP_386804173.1">
    <property type="nucleotide sequence ID" value="NZ_JBHTMU010000022.1"/>
</dbReference>
<evidence type="ECO:0000313" key="3">
    <source>
        <dbReference type="Proteomes" id="UP001597135"/>
    </source>
</evidence>
<protein>
    <submittedName>
        <fullName evidence="2">DUF3305 domain-containing protein</fullName>
    </submittedName>
</protein>
<sequence>MTTTSDPATGNGTDRVSDRIALGVVVRRTPGVTRWQREVWKPVAVIPGAGPADWKLLHERDGIAEFHAATVTLTLWRGEAEAYRIALTEAVPSLYVVLRPATDGTFPWRVHLVTANPHEAALFSESGDEIVEKVAMPPEVLSFVAQWTAAHYVEEPFVKRKRRKHRDDRPEGGIGDPRISQDTDVYRAPTARRHGGSA</sequence>
<dbReference type="EMBL" id="JBHTMU010000022">
    <property type="protein sequence ID" value="MFD1343317.1"/>
    <property type="molecule type" value="Genomic_DNA"/>
</dbReference>
<gene>
    <name evidence="2" type="ORF">ACFQ4E_12890</name>
</gene>
<comment type="caution">
    <text evidence="2">The sequence shown here is derived from an EMBL/GenBank/DDBJ whole genome shotgun (WGS) entry which is preliminary data.</text>
</comment>
<dbReference type="Proteomes" id="UP001597135">
    <property type="component" value="Unassembled WGS sequence"/>
</dbReference>
<dbReference type="InterPro" id="IPR021736">
    <property type="entry name" value="DUF3305"/>
</dbReference>
<accession>A0ABW3ZJG9</accession>
<evidence type="ECO:0000313" key="2">
    <source>
        <dbReference type="EMBL" id="MFD1343317.1"/>
    </source>
</evidence>
<evidence type="ECO:0000256" key="1">
    <source>
        <dbReference type="SAM" id="MobiDB-lite"/>
    </source>
</evidence>
<organism evidence="2 3">
    <name type="scientific">Litorisediminicola beolgyonensis</name>
    <dbReference type="NCBI Taxonomy" id="1173614"/>
    <lineage>
        <taxon>Bacteria</taxon>
        <taxon>Pseudomonadati</taxon>
        <taxon>Pseudomonadota</taxon>
        <taxon>Alphaproteobacteria</taxon>
        <taxon>Rhodobacterales</taxon>
        <taxon>Paracoccaceae</taxon>
        <taxon>Litorisediminicola</taxon>
    </lineage>
</organism>
<dbReference type="Pfam" id="PF11749">
    <property type="entry name" value="DUF3305"/>
    <property type="match status" value="1"/>
</dbReference>
<keyword evidence="3" id="KW-1185">Reference proteome</keyword>
<proteinExistence type="predicted"/>
<reference evidence="3" key="1">
    <citation type="journal article" date="2019" name="Int. J. Syst. Evol. Microbiol.">
        <title>The Global Catalogue of Microorganisms (GCM) 10K type strain sequencing project: providing services to taxonomists for standard genome sequencing and annotation.</title>
        <authorList>
            <consortium name="The Broad Institute Genomics Platform"/>
            <consortium name="The Broad Institute Genome Sequencing Center for Infectious Disease"/>
            <person name="Wu L."/>
            <person name="Ma J."/>
        </authorList>
    </citation>
    <scope>NUCLEOTIDE SEQUENCE [LARGE SCALE GENOMIC DNA]</scope>
    <source>
        <strain evidence="3">CCUG 62953</strain>
    </source>
</reference>
<feature type="region of interest" description="Disordered" evidence="1">
    <location>
        <begin position="160"/>
        <end position="198"/>
    </location>
</feature>